<dbReference type="OrthoDB" id="4563729at2"/>
<dbReference type="PANTHER" id="PTHR23044:SF61">
    <property type="entry name" value="3'-5' EXORIBONUCLEASE 1-RELATED"/>
    <property type="match status" value="1"/>
</dbReference>
<reference evidence="4 5" key="1">
    <citation type="submission" date="2019-02" db="EMBL/GenBank/DDBJ databases">
        <title>Genomic Encyclopedia of Type Strains, Phase IV (KMG-IV): sequencing the most valuable type-strain genomes for metagenomic binning, comparative biology and taxonomic classification.</title>
        <authorList>
            <person name="Goeker M."/>
        </authorList>
    </citation>
    <scope>NUCLEOTIDE SEQUENCE [LARGE SCALE GENOMIC DNA]</scope>
    <source>
        <strain evidence="4 5">DSM 21056</strain>
    </source>
</reference>
<keyword evidence="2 4" id="KW-0269">Exonuclease</keyword>
<evidence type="ECO:0000259" key="3">
    <source>
        <dbReference type="Pfam" id="PF00929"/>
    </source>
</evidence>
<dbReference type="EMBL" id="SHLI01000001">
    <property type="protein sequence ID" value="RZU98737.1"/>
    <property type="molecule type" value="Genomic_DNA"/>
</dbReference>
<dbReference type="SUPFAM" id="SSF53098">
    <property type="entry name" value="Ribonuclease H-like"/>
    <property type="match status" value="1"/>
</dbReference>
<dbReference type="GO" id="GO:0003676">
    <property type="term" value="F:nucleic acid binding"/>
    <property type="evidence" value="ECO:0007669"/>
    <property type="project" value="InterPro"/>
</dbReference>
<accession>A0A4Q8D0I3</accession>
<gene>
    <name evidence="4" type="ORF">EV698_0998</name>
</gene>
<dbReference type="InterPro" id="IPR051274">
    <property type="entry name" value="3-5_Exoribonuclease"/>
</dbReference>
<dbReference type="AlphaFoldDB" id="A0A4Q8D0I3"/>
<evidence type="ECO:0000313" key="5">
    <source>
        <dbReference type="Proteomes" id="UP000292298"/>
    </source>
</evidence>
<evidence type="ECO:0000256" key="2">
    <source>
        <dbReference type="ARBA" id="ARBA00022839"/>
    </source>
</evidence>
<keyword evidence="2 4" id="KW-0378">Hydrolase</keyword>
<dbReference type="PANTHER" id="PTHR23044">
    <property type="entry name" value="3'-5' EXONUCLEASE ERI1-RELATED"/>
    <property type="match status" value="1"/>
</dbReference>
<protein>
    <submittedName>
        <fullName evidence="4">Exonuclease</fullName>
    </submittedName>
</protein>
<dbReference type="GO" id="GO:0004527">
    <property type="term" value="F:exonuclease activity"/>
    <property type="evidence" value="ECO:0007669"/>
    <property type="project" value="UniProtKB-KW"/>
</dbReference>
<dbReference type="InterPro" id="IPR036397">
    <property type="entry name" value="RNaseH_sf"/>
</dbReference>
<sequence length="81" mass="8918">MPMPHHPLLIIDFEATCDSRARLPAADMKIIEIGAVLLDGDDQLAGQFQCFVKPVLNPLLTPSPTWSWLSRGRCIAASMMP</sequence>
<comment type="caution">
    <text evidence="4">The sequence shown here is derived from an EMBL/GenBank/DDBJ whole genome shotgun (WGS) entry which is preliminary data.</text>
</comment>
<organism evidence="4 5">
    <name type="scientific">Spiribacter vilamensis</name>
    <dbReference type="NCBI Taxonomy" id="531306"/>
    <lineage>
        <taxon>Bacteria</taxon>
        <taxon>Pseudomonadati</taxon>
        <taxon>Pseudomonadota</taxon>
        <taxon>Gammaproteobacteria</taxon>
        <taxon>Chromatiales</taxon>
        <taxon>Ectothiorhodospiraceae</taxon>
        <taxon>Spiribacter</taxon>
    </lineage>
</organism>
<name>A0A4Q8D0I3_9GAMM</name>
<dbReference type="GO" id="GO:0006259">
    <property type="term" value="P:DNA metabolic process"/>
    <property type="evidence" value="ECO:0007669"/>
    <property type="project" value="UniProtKB-ARBA"/>
</dbReference>
<dbReference type="InterPro" id="IPR013520">
    <property type="entry name" value="Ribonucl_H"/>
</dbReference>
<dbReference type="Pfam" id="PF00929">
    <property type="entry name" value="RNase_T"/>
    <property type="match status" value="1"/>
</dbReference>
<proteinExistence type="predicted"/>
<dbReference type="InterPro" id="IPR012337">
    <property type="entry name" value="RNaseH-like_sf"/>
</dbReference>
<evidence type="ECO:0000256" key="1">
    <source>
        <dbReference type="ARBA" id="ARBA00022722"/>
    </source>
</evidence>
<evidence type="ECO:0000313" key="4">
    <source>
        <dbReference type="EMBL" id="RZU98737.1"/>
    </source>
</evidence>
<dbReference type="Gene3D" id="3.30.420.10">
    <property type="entry name" value="Ribonuclease H-like superfamily/Ribonuclease H"/>
    <property type="match status" value="1"/>
</dbReference>
<keyword evidence="5" id="KW-1185">Reference proteome</keyword>
<feature type="domain" description="Exonuclease" evidence="3">
    <location>
        <begin position="9"/>
        <end position="63"/>
    </location>
</feature>
<dbReference type="Proteomes" id="UP000292298">
    <property type="component" value="Unassembled WGS sequence"/>
</dbReference>
<keyword evidence="1" id="KW-0540">Nuclease</keyword>